<gene>
    <name evidence="2" type="ORF">OCL97_05180</name>
</gene>
<sequence length="292" mass="31167">MATSAPVDFPISQIVVRRRLRPINPSKVANLRVSMQENGFFGSITLRPVPGEDGSSVTELVAGAHRIAAWSAEGHKTIPSTVRILTDDEAQQIEIDENLLAPDLNPLERAEMLLARHAIWARRNPDRIVVVDGDAKPKRGRPAKTDRMSQFPETMGFAVETAGDLGITRRTVERAWATVNGLPADLRAQLHGTPVARNEGALRQLAAIGDKAEQAKVAEILLSGATKSVGDARAIAAGNAPSSDVQTPVDETLKAFRGLWGKATPAGRAAILHDLAGRKLPEGWSLTEAGGG</sequence>
<dbReference type="Pfam" id="PF02195">
    <property type="entry name" value="ParB_N"/>
    <property type="match status" value="1"/>
</dbReference>
<dbReference type="Gene3D" id="1.10.10.2830">
    <property type="match status" value="1"/>
</dbReference>
<evidence type="ECO:0000313" key="3">
    <source>
        <dbReference type="Proteomes" id="UP001598130"/>
    </source>
</evidence>
<dbReference type="PANTHER" id="PTHR33375">
    <property type="entry name" value="CHROMOSOME-PARTITIONING PROTEIN PARB-RELATED"/>
    <property type="match status" value="1"/>
</dbReference>
<dbReference type="SMART" id="SM00470">
    <property type="entry name" value="ParB"/>
    <property type="match status" value="1"/>
</dbReference>
<dbReference type="Gene3D" id="3.90.1530.30">
    <property type="match status" value="1"/>
</dbReference>
<comment type="caution">
    <text evidence="2">The sequence shown here is derived from an EMBL/GenBank/DDBJ whole genome shotgun (WGS) entry which is preliminary data.</text>
</comment>
<dbReference type="PANTHER" id="PTHR33375:SF1">
    <property type="entry name" value="CHROMOSOME-PARTITIONING PROTEIN PARB-RELATED"/>
    <property type="match status" value="1"/>
</dbReference>
<evidence type="ECO:0000313" key="2">
    <source>
        <dbReference type="EMBL" id="MFD3263361.1"/>
    </source>
</evidence>
<protein>
    <submittedName>
        <fullName evidence="2">ParB/RepB/Spo0J family partition protein</fullName>
    </submittedName>
</protein>
<accession>A0ABW6CNN6</accession>
<dbReference type="InterPro" id="IPR050336">
    <property type="entry name" value="Chromosome_partition/occlusion"/>
</dbReference>
<dbReference type="InterPro" id="IPR036086">
    <property type="entry name" value="ParB/Sulfiredoxin_sf"/>
</dbReference>
<dbReference type="RefSeq" id="WP_377368210.1">
    <property type="nucleotide sequence ID" value="NZ_JAOTJD010000006.1"/>
</dbReference>
<name>A0ABW6CNN6_9CAUL</name>
<dbReference type="InterPro" id="IPR003115">
    <property type="entry name" value="ParB_N"/>
</dbReference>
<organism evidence="2 3">
    <name type="scientific">Phenylobacterium ferrooxidans</name>
    <dbReference type="NCBI Taxonomy" id="2982689"/>
    <lineage>
        <taxon>Bacteria</taxon>
        <taxon>Pseudomonadati</taxon>
        <taxon>Pseudomonadota</taxon>
        <taxon>Alphaproteobacteria</taxon>
        <taxon>Caulobacterales</taxon>
        <taxon>Caulobacteraceae</taxon>
        <taxon>Phenylobacterium</taxon>
    </lineage>
</organism>
<feature type="domain" description="ParB-like N-terminal" evidence="1">
    <location>
        <begin position="7"/>
        <end position="99"/>
    </location>
</feature>
<dbReference type="SUPFAM" id="SSF110849">
    <property type="entry name" value="ParB/Sulfiredoxin"/>
    <property type="match status" value="1"/>
</dbReference>
<dbReference type="Proteomes" id="UP001598130">
    <property type="component" value="Unassembled WGS sequence"/>
</dbReference>
<keyword evidence="3" id="KW-1185">Reference proteome</keyword>
<reference evidence="2 3" key="1">
    <citation type="submission" date="2022-09" db="EMBL/GenBank/DDBJ databases">
        <title>New species of Phenylobacterium.</title>
        <authorList>
            <person name="Mieszkin S."/>
        </authorList>
    </citation>
    <scope>NUCLEOTIDE SEQUENCE [LARGE SCALE GENOMIC DNA]</scope>
    <source>
        <strain evidence="2 3">HK31-G</strain>
    </source>
</reference>
<dbReference type="EMBL" id="JAOTJD010000006">
    <property type="protein sequence ID" value="MFD3263361.1"/>
    <property type="molecule type" value="Genomic_DNA"/>
</dbReference>
<evidence type="ECO:0000259" key="1">
    <source>
        <dbReference type="SMART" id="SM00470"/>
    </source>
</evidence>
<proteinExistence type="predicted"/>